<protein>
    <submittedName>
        <fullName evidence="4">PAS domain-containing protein</fullName>
    </submittedName>
</protein>
<evidence type="ECO:0000313" key="2">
    <source>
        <dbReference type="EMBL" id="CAI3996425.1"/>
    </source>
</evidence>
<gene>
    <name evidence="2" type="ORF">C1SCF055_LOCUS22903</name>
</gene>
<keyword evidence="5" id="KW-1185">Reference proteome</keyword>
<reference evidence="2" key="1">
    <citation type="submission" date="2022-10" db="EMBL/GenBank/DDBJ databases">
        <authorList>
            <person name="Chen Y."/>
            <person name="Dougan E. K."/>
            <person name="Chan C."/>
            <person name="Rhodes N."/>
            <person name="Thang M."/>
        </authorList>
    </citation>
    <scope>NUCLEOTIDE SEQUENCE</scope>
</reference>
<feature type="non-terminal residue" evidence="2">
    <location>
        <position position="105"/>
    </location>
</feature>
<dbReference type="EMBL" id="CAMXCT020002208">
    <property type="protein sequence ID" value="CAL1149800.1"/>
    <property type="molecule type" value="Genomic_DNA"/>
</dbReference>
<evidence type="ECO:0000313" key="5">
    <source>
        <dbReference type="Proteomes" id="UP001152797"/>
    </source>
</evidence>
<evidence type="ECO:0000256" key="1">
    <source>
        <dbReference type="SAM" id="SignalP"/>
    </source>
</evidence>
<feature type="chain" id="PRO_5043272621" evidence="1">
    <location>
        <begin position="18"/>
        <end position="105"/>
    </location>
</feature>
<feature type="non-terminal residue" evidence="2">
    <location>
        <position position="1"/>
    </location>
</feature>
<dbReference type="Proteomes" id="UP001152797">
    <property type="component" value="Unassembled WGS sequence"/>
</dbReference>
<reference evidence="3" key="2">
    <citation type="submission" date="2024-04" db="EMBL/GenBank/DDBJ databases">
        <authorList>
            <person name="Chen Y."/>
            <person name="Shah S."/>
            <person name="Dougan E. K."/>
            <person name="Thang M."/>
            <person name="Chan C."/>
        </authorList>
    </citation>
    <scope>NUCLEOTIDE SEQUENCE [LARGE SCALE GENOMIC DNA]</scope>
</reference>
<keyword evidence="1" id="KW-0732">Signal</keyword>
<dbReference type="AlphaFoldDB" id="A0A9P1G3F9"/>
<proteinExistence type="predicted"/>
<dbReference type="EMBL" id="CAMXCT030002208">
    <property type="protein sequence ID" value="CAL4783737.1"/>
    <property type="molecule type" value="Genomic_DNA"/>
</dbReference>
<organism evidence="2">
    <name type="scientific">Cladocopium goreaui</name>
    <dbReference type="NCBI Taxonomy" id="2562237"/>
    <lineage>
        <taxon>Eukaryota</taxon>
        <taxon>Sar</taxon>
        <taxon>Alveolata</taxon>
        <taxon>Dinophyceae</taxon>
        <taxon>Suessiales</taxon>
        <taxon>Symbiodiniaceae</taxon>
        <taxon>Cladocopium</taxon>
    </lineage>
</organism>
<comment type="caution">
    <text evidence="2">The sequence shown here is derived from an EMBL/GenBank/DDBJ whole genome shotgun (WGS) entry which is preliminary data.</text>
</comment>
<dbReference type="EMBL" id="CAMXCT010002208">
    <property type="protein sequence ID" value="CAI3996425.1"/>
    <property type="molecule type" value="Genomic_DNA"/>
</dbReference>
<accession>A0A9P1G3F9</accession>
<evidence type="ECO:0000313" key="3">
    <source>
        <dbReference type="EMBL" id="CAL1149800.1"/>
    </source>
</evidence>
<name>A0A9P1G3F9_9DINO</name>
<evidence type="ECO:0000313" key="4">
    <source>
        <dbReference type="EMBL" id="CAL4783737.1"/>
    </source>
</evidence>
<feature type="signal peptide" evidence="1">
    <location>
        <begin position="1"/>
        <end position="17"/>
    </location>
</feature>
<sequence>IVLMAMALFLRLMAVQAPLLRTGTISHNLQPSLDVSNMISYPLCALIAIFPQVLASWNLDFWYIVMQTLCVFPLFLTQEEDVLNVSLITAFPRLLCDSWAEICGL</sequence>